<protein>
    <recommendedName>
        <fullName evidence="5">Acid phosphatase</fullName>
    </recommendedName>
</protein>
<dbReference type="InterPro" id="IPR023214">
    <property type="entry name" value="HAD_sf"/>
</dbReference>
<dbReference type="OrthoDB" id="1900337at2759"/>
<evidence type="ECO:0000313" key="3">
    <source>
        <dbReference type="EMBL" id="KAF8397345.1"/>
    </source>
</evidence>
<evidence type="ECO:0008006" key="5">
    <source>
        <dbReference type="Google" id="ProtNLM"/>
    </source>
</evidence>
<dbReference type="OMA" id="IQMVLTY"/>
<feature type="compositionally biased region" description="Acidic residues" evidence="1">
    <location>
        <begin position="1"/>
        <end position="10"/>
    </location>
</feature>
<evidence type="ECO:0000256" key="1">
    <source>
        <dbReference type="SAM" id="MobiDB-lite"/>
    </source>
</evidence>
<keyword evidence="2" id="KW-0812">Transmembrane</keyword>
<dbReference type="Gene3D" id="3.40.50.1000">
    <property type="entry name" value="HAD superfamily/HAD-like"/>
    <property type="match status" value="1"/>
</dbReference>
<accession>A0A834Z0F5</accession>
<dbReference type="PANTHER" id="PTHR31284">
    <property type="entry name" value="ACID PHOSPHATASE-LIKE PROTEIN"/>
    <property type="match status" value="1"/>
</dbReference>
<keyword evidence="2" id="KW-1133">Transmembrane helix</keyword>
<feature type="compositionally biased region" description="Basic and acidic residues" evidence="1">
    <location>
        <begin position="11"/>
        <end position="45"/>
    </location>
</feature>
<sequence>MSEEEAEDLEEKSKEEGFEAFDRPDVSPENKIDVKDEGQEEKGTDDSILVVTGTQLAYSGDFPVANDEMGSRYLVESGFYITSFAATIFITALVTVGVLLITLLIAVTVMLQSCQSKSAGFIQLQRSSNDFDYCKIVALHAELNSLEADEFPTICKTHAIWYIKEGKYLSDLNYTIWLVESYFSTVTPQDDGLDVVLMDVDDMFSSNPHYSNLLQSRFDQYGGDDWIKEAKHMSHMLIMKLYKKLRDGGWSFIFITRKPEKQRNATIERLVSAGYGGWSSLVMRLDNETQIENQEYFSRRRAELQNQGFRITSVISSQMDALTGPCLGKRIFKLANPIYYKLELHIESMGLLQ</sequence>
<name>A0A834Z0F5_TETSI</name>
<evidence type="ECO:0000313" key="4">
    <source>
        <dbReference type="Proteomes" id="UP000655225"/>
    </source>
</evidence>
<dbReference type="AlphaFoldDB" id="A0A834Z0F5"/>
<reference evidence="3 4" key="1">
    <citation type="submission" date="2020-04" db="EMBL/GenBank/DDBJ databases">
        <title>Plant Genome Project.</title>
        <authorList>
            <person name="Zhang R.-G."/>
        </authorList>
    </citation>
    <scope>NUCLEOTIDE SEQUENCE [LARGE SCALE GENOMIC DNA]</scope>
    <source>
        <strain evidence="3">YNK0</strain>
        <tissue evidence="3">Leaf</tissue>
    </source>
</reference>
<dbReference type="PANTHER" id="PTHR31284:SF22">
    <property type="entry name" value="ACID PHOSPHATASE"/>
    <property type="match status" value="1"/>
</dbReference>
<dbReference type="InterPro" id="IPR005519">
    <property type="entry name" value="Acid_phosphat_B-like"/>
</dbReference>
<dbReference type="Proteomes" id="UP000655225">
    <property type="component" value="Unassembled WGS sequence"/>
</dbReference>
<organism evidence="3 4">
    <name type="scientific">Tetracentron sinense</name>
    <name type="common">Spur-leaf</name>
    <dbReference type="NCBI Taxonomy" id="13715"/>
    <lineage>
        <taxon>Eukaryota</taxon>
        <taxon>Viridiplantae</taxon>
        <taxon>Streptophyta</taxon>
        <taxon>Embryophyta</taxon>
        <taxon>Tracheophyta</taxon>
        <taxon>Spermatophyta</taxon>
        <taxon>Magnoliopsida</taxon>
        <taxon>Trochodendrales</taxon>
        <taxon>Trochodendraceae</taxon>
        <taxon>Tetracentron</taxon>
    </lineage>
</organism>
<feature type="region of interest" description="Disordered" evidence="1">
    <location>
        <begin position="1"/>
        <end position="45"/>
    </location>
</feature>
<keyword evidence="2" id="KW-0472">Membrane</keyword>
<dbReference type="Pfam" id="PF03767">
    <property type="entry name" value="Acid_phosphat_B"/>
    <property type="match status" value="1"/>
</dbReference>
<evidence type="ECO:0000256" key="2">
    <source>
        <dbReference type="SAM" id="Phobius"/>
    </source>
</evidence>
<dbReference type="EMBL" id="JABCRI010000011">
    <property type="protein sequence ID" value="KAF8397345.1"/>
    <property type="molecule type" value="Genomic_DNA"/>
</dbReference>
<feature type="transmembrane region" description="Helical" evidence="2">
    <location>
        <begin position="79"/>
        <end position="111"/>
    </location>
</feature>
<comment type="caution">
    <text evidence="3">The sequence shown here is derived from an EMBL/GenBank/DDBJ whole genome shotgun (WGS) entry which is preliminary data.</text>
</comment>
<keyword evidence="4" id="KW-1185">Reference proteome</keyword>
<gene>
    <name evidence="3" type="ORF">HHK36_016258</name>
</gene>
<proteinExistence type="predicted"/>